<feature type="compositionally biased region" description="Basic and acidic residues" evidence="1">
    <location>
        <begin position="313"/>
        <end position="333"/>
    </location>
</feature>
<keyword evidence="3" id="KW-1185">Reference proteome</keyword>
<dbReference type="OrthoDB" id="194289at2759"/>
<dbReference type="PANTHER" id="PTHR15887">
    <property type="entry name" value="TRANSMEMBRANE PROTEIN 69"/>
    <property type="match status" value="1"/>
</dbReference>
<dbReference type="Pfam" id="PF11911">
    <property type="entry name" value="DUF3429"/>
    <property type="match status" value="1"/>
</dbReference>
<dbReference type="EMBL" id="KN822995">
    <property type="protein sequence ID" value="KIO28331.1"/>
    <property type="molecule type" value="Genomic_DNA"/>
</dbReference>
<feature type="non-terminal residue" evidence="2">
    <location>
        <position position="1"/>
    </location>
</feature>
<feature type="region of interest" description="Disordered" evidence="1">
    <location>
        <begin position="1"/>
        <end position="20"/>
    </location>
</feature>
<gene>
    <name evidence="2" type="ORF">M407DRAFT_243024</name>
</gene>
<dbReference type="PANTHER" id="PTHR15887:SF1">
    <property type="entry name" value="TRANSMEMBRANE PROTEIN 69"/>
    <property type="match status" value="1"/>
</dbReference>
<evidence type="ECO:0000313" key="3">
    <source>
        <dbReference type="Proteomes" id="UP000054248"/>
    </source>
</evidence>
<feature type="compositionally biased region" description="Acidic residues" evidence="1">
    <location>
        <begin position="288"/>
        <end position="298"/>
    </location>
</feature>
<feature type="compositionally biased region" description="Polar residues" evidence="1">
    <location>
        <begin position="1"/>
        <end position="10"/>
    </location>
</feature>
<organism evidence="2 3">
    <name type="scientific">Tulasnella calospora MUT 4182</name>
    <dbReference type="NCBI Taxonomy" id="1051891"/>
    <lineage>
        <taxon>Eukaryota</taxon>
        <taxon>Fungi</taxon>
        <taxon>Dikarya</taxon>
        <taxon>Basidiomycota</taxon>
        <taxon>Agaricomycotina</taxon>
        <taxon>Agaricomycetes</taxon>
        <taxon>Cantharellales</taxon>
        <taxon>Tulasnellaceae</taxon>
        <taxon>Tulasnella</taxon>
    </lineage>
</organism>
<reference evidence="3" key="2">
    <citation type="submission" date="2015-01" db="EMBL/GenBank/DDBJ databases">
        <title>Evolutionary Origins and Diversification of the Mycorrhizal Mutualists.</title>
        <authorList>
            <consortium name="DOE Joint Genome Institute"/>
            <consortium name="Mycorrhizal Genomics Consortium"/>
            <person name="Kohler A."/>
            <person name="Kuo A."/>
            <person name="Nagy L.G."/>
            <person name="Floudas D."/>
            <person name="Copeland A."/>
            <person name="Barry K.W."/>
            <person name="Cichocki N."/>
            <person name="Veneault-Fourrey C."/>
            <person name="LaButti K."/>
            <person name="Lindquist E.A."/>
            <person name="Lipzen A."/>
            <person name="Lundell T."/>
            <person name="Morin E."/>
            <person name="Murat C."/>
            <person name="Riley R."/>
            <person name="Ohm R."/>
            <person name="Sun H."/>
            <person name="Tunlid A."/>
            <person name="Henrissat B."/>
            <person name="Grigoriev I.V."/>
            <person name="Hibbett D.S."/>
            <person name="Martin F."/>
        </authorList>
    </citation>
    <scope>NUCLEOTIDE SEQUENCE [LARGE SCALE GENOMIC DNA]</scope>
    <source>
        <strain evidence="3">MUT 4182</strain>
    </source>
</reference>
<accession>A0A0C3QLA7</accession>
<proteinExistence type="predicted"/>
<reference evidence="2 3" key="1">
    <citation type="submission" date="2014-04" db="EMBL/GenBank/DDBJ databases">
        <authorList>
            <consortium name="DOE Joint Genome Institute"/>
            <person name="Kuo A."/>
            <person name="Girlanda M."/>
            <person name="Perotto S."/>
            <person name="Kohler A."/>
            <person name="Nagy L.G."/>
            <person name="Floudas D."/>
            <person name="Copeland A."/>
            <person name="Barry K.W."/>
            <person name="Cichocki N."/>
            <person name="Veneault-Fourrey C."/>
            <person name="LaButti K."/>
            <person name="Lindquist E.A."/>
            <person name="Lipzen A."/>
            <person name="Lundell T."/>
            <person name="Morin E."/>
            <person name="Murat C."/>
            <person name="Sun H."/>
            <person name="Tunlid A."/>
            <person name="Henrissat B."/>
            <person name="Grigoriev I.V."/>
            <person name="Hibbett D.S."/>
            <person name="Martin F."/>
            <person name="Nordberg H.P."/>
            <person name="Cantor M.N."/>
            <person name="Hua S.X."/>
        </authorList>
    </citation>
    <scope>NUCLEOTIDE SEQUENCE [LARGE SCALE GENOMIC DNA]</scope>
    <source>
        <strain evidence="2 3">MUT 4182</strain>
    </source>
</reference>
<feature type="region of interest" description="Disordered" evidence="1">
    <location>
        <begin position="288"/>
        <end position="342"/>
    </location>
</feature>
<dbReference type="InterPro" id="IPR021836">
    <property type="entry name" value="DUF3429"/>
</dbReference>
<dbReference type="STRING" id="1051891.A0A0C3QLA7"/>
<dbReference type="AlphaFoldDB" id="A0A0C3QLA7"/>
<name>A0A0C3QLA7_9AGAM</name>
<evidence type="ECO:0000256" key="1">
    <source>
        <dbReference type="SAM" id="MobiDB-lite"/>
    </source>
</evidence>
<sequence length="342" mass="36427">LKRGTASSVSGRPASEDIPHAVQNAREEAKGIGQDLANIIAAANFRKSSHSWDGFSDITAGYAAEVPKPVLVTGLAGALPYLGTAISTLYSARAAGLLAAGHAARVDYDTAISVLEAAAHVQVTYGAVLLSFLGALHWGMEFSGYGGYKGYRRLALGTAPVVFAWSTLALDPTSALIAQWVGFTGMWYADMRVTAAGWTPVWYSQYRFYLSILIGTCIIGTLWAQPYLNPVIEDTVYLADTTLPASSNTSENLSASGKLSGTSDKLGEIETVAGESYYVILKHKVDEDAAAEESDDGEESAKEHVESASQDQNIKHEEQKKGRGGEIKADTESKSQYASEKA</sequence>
<dbReference type="Proteomes" id="UP000054248">
    <property type="component" value="Unassembled WGS sequence"/>
</dbReference>
<evidence type="ECO:0000313" key="2">
    <source>
        <dbReference type="EMBL" id="KIO28331.1"/>
    </source>
</evidence>
<dbReference type="HOGENOM" id="CLU_045137_1_0_1"/>
<protein>
    <submittedName>
        <fullName evidence="2">Uncharacterized protein</fullName>
    </submittedName>
</protein>